<keyword evidence="1" id="KW-0175">Coiled coil</keyword>
<keyword evidence="3" id="KW-0732">Signal</keyword>
<dbReference type="AlphaFoldDB" id="A0A4P9WYY5"/>
<proteinExistence type="predicted"/>
<feature type="region of interest" description="Disordered" evidence="2">
    <location>
        <begin position="495"/>
        <end position="515"/>
    </location>
</feature>
<sequence>MNGNVWCRWTLYSLVVLVGIATCKSVIAMPMNGAHLKGTSNPLSTAAMAVGDDSMPHVQDRDIFFRGVLRVLAPPAETSSNMLHIPPQLAVSEAMAMVDALFLPSDRDLGRLLIAIKGDNWAGGLDNSHSIPYSSNIANAASRDDAAAIQIDTELRGLIVRIRQYGEAHKLKLHIDRYDKTSNGISAKNQVIISKFSGLYIAWRHALLKQSYARDVAQCDDAIAKLGQMTQALEKRVNSRKSADSKDSRRHQADTAVPQYLEDSIARIKQEASIAPGYLLPIFEVQNDENVVRHLIRSSVHDINMFESFCDRSSMQFSANLDETFIPILLTDLKALIADIEKTKEKNLMILKDLPFEAGSHQDISKNRPPSEASTMDGTVSRFLYLQSMSGKWHAWNTYQRLVHHGLWALTERGRIDVVEHDTVLVQSHIIYFGHTHSIAQPSPILSSAQDLVGSIASEIRQSAGLRSVSDLLDHMNELLHLLRGKVIRTLEAWKNPPNSDASDSDSDLDKPSTQIRYQDDPIDILTDMLQDIRSVLSPALRSPWSTLEDVLASFPVAERSYLLTFQSVTYDMRGLPQTVHEDIEKRMEQIQDWLELAQNQVNQARRATTTKSSELALDLLHLGSGIQWHRDHTALPVVAPREPPMNKLPKLDKLARSQRAGPNASQSFFKILNAPVLHRP</sequence>
<name>A0A4P9WYY5_9FUNG</name>
<feature type="region of interest" description="Disordered" evidence="2">
    <location>
        <begin position="235"/>
        <end position="254"/>
    </location>
</feature>
<gene>
    <name evidence="4" type="ORF">CAUPRSCDRAFT_10438</name>
</gene>
<evidence type="ECO:0000256" key="1">
    <source>
        <dbReference type="SAM" id="Coils"/>
    </source>
</evidence>
<feature type="coiled-coil region" evidence="1">
    <location>
        <begin position="581"/>
        <end position="608"/>
    </location>
</feature>
<accession>A0A4P9WYY5</accession>
<feature type="signal peptide" evidence="3">
    <location>
        <begin position="1"/>
        <end position="25"/>
    </location>
</feature>
<organism evidence="4 5">
    <name type="scientific">Caulochytrium protostelioides</name>
    <dbReference type="NCBI Taxonomy" id="1555241"/>
    <lineage>
        <taxon>Eukaryota</taxon>
        <taxon>Fungi</taxon>
        <taxon>Fungi incertae sedis</taxon>
        <taxon>Chytridiomycota</taxon>
        <taxon>Chytridiomycota incertae sedis</taxon>
        <taxon>Chytridiomycetes</taxon>
        <taxon>Caulochytriales</taxon>
        <taxon>Caulochytriaceae</taxon>
        <taxon>Caulochytrium</taxon>
    </lineage>
</organism>
<evidence type="ECO:0000313" key="4">
    <source>
        <dbReference type="EMBL" id="RKO97932.1"/>
    </source>
</evidence>
<evidence type="ECO:0000313" key="5">
    <source>
        <dbReference type="Proteomes" id="UP000268535"/>
    </source>
</evidence>
<dbReference type="Proteomes" id="UP000268535">
    <property type="component" value="Unassembled WGS sequence"/>
</dbReference>
<feature type="chain" id="PRO_5020254265" evidence="3">
    <location>
        <begin position="26"/>
        <end position="681"/>
    </location>
</feature>
<evidence type="ECO:0000256" key="2">
    <source>
        <dbReference type="SAM" id="MobiDB-lite"/>
    </source>
</evidence>
<reference evidence="5" key="1">
    <citation type="journal article" date="2018" name="Nat. Microbiol.">
        <title>Leveraging single-cell genomics to expand the fungal tree of life.</title>
        <authorList>
            <person name="Ahrendt S.R."/>
            <person name="Quandt C.A."/>
            <person name="Ciobanu D."/>
            <person name="Clum A."/>
            <person name="Salamov A."/>
            <person name="Andreopoulos B."/>
            <person name="Cheng J.F."/>
            <person name="Woyke T."/>
            <person name="Pelin A."/>
            <person name="Henrissat B."/>
            <person name="Reynolds N.K."/>
            <person name="Benny G.L."/>
            <person name="Smith M.E."/>
            <person name="James T.Y."/>
            <person name="Grigoriev I.V."/>
        </authorList>
    </citation>
    <scope>NUCLEOTIDE SEQUENCE [LARGE SCALE GENOMIC DNA]</scope>
    <source>
        <strain evidence="5">ATCC 52028</strain>
    </source>
</reference>
<feature type="compositionally biased region" description="Basic and acidic residues" evidence="2">
    <location>
        <begin position="235"/>
        <end position="253"/>
    </location>
</feature>
<evidence type="ECO:0000256" key="3">
    <source>
        <dbReference type="SAM" id="SignalP"/>
    </source>
</evidence>
<dbReference type="EMBL" id="ML009141">
    <property type="protein sequence ID" value="RKO97932.1"/>
    <property type="molecule type" value="Genomic_DNA"/>
</dbReference>
<protein>
    <submittedName>
        <fullName evidence="4">Uncharacterized protein</fullName>
    </submittedName>
</protein>